<feature type="region of interest" description="Disordered" evidence="1">
    <location>
        <begin position="100"/>
        <end position="134"/>
    </location>
</feature>
<dbReference type="Proteomes" id="UP000626109">
    <property type="component" value="Unassembled WGS sequence"/>
</dbReference>
<feature type="non-terminal residue" evidence="2">
    <location>
        <position position="157"/>
    </location>
</feature>
<gene>
    <name evidence="2" type="ORF">PGLA2088_LOCUS49381</name>
</gene>
<sequence length="157" mass="16059">AAVDLASACGAMTENADNRAAAANALIQELDAAKQELLAPKVSDASKPIEGSLLRFWVLGSADAVEAQMAAAAAAKQVDYRQNGAVPFVAALRERRGARLQHENAKKAAASLREEPAKEVMTEEAPSSAGDGSSESQDSGLLFAAAAALIVLAAVVT</sequence>
<evidence type="ECO:0000313" key="2">
    <source>
        <dbReference type="EMBL" id="CAE8738882.1"/>
    </source>
</evidence>
<evidence type="ECO:0000313" key="3">
    <source>
        <dbReference type="Proteomes" id="UP000626109"/>
    </source>
</evidence>
<dbReference type="AlphaFoldDB" id="A0A813LQU7"/>
<feature type="non-terminal residue" evidence="2">
    <location>
        <position position="1"/>
    </location>
</feature>
<evidence type="ECO:0000256" key="1">
    <source>
        <dbReference type="SAM" id="MobiDB-lite"/>
    </source>
</evidence>
<dbReference type="EMBL" id="CAJNNW010037019">
    <property type="protein sequence ID" value="CAE8738882.1"/>
    <property type="molecule type" value="Genomic_DNA"/>
</dbReference>
<name>A0A813LQU7_POLGL</name>
<comment type="caution">
    <text evidence="2">The sequence shown here is derived from an EMBL/GenBank/DDBJ whole genome shotgun (WGS) entry which is preliminary data.</text>
</comment>
<reference evidence="2" key="1">
    <citation type="submission" date="2021-02" db="EMBL/GenBank/DDBJ databases">
        <authorList>
            <person name="Dougan E. K."/>
            <person name="Rhodes N."/>
            <person name="Thang M."/>
            <person name="Chan C."/>
        </authorList>
    </citation>
    <scope>NUCLEOTIDE SEQUENCE</scope>
</reference>
<protein>
    <submittedName>
        <fullName evidence="2">Uncharacterized protein</fullName>
    </submittedName>
</protein>
<organism evidence="2 3">
    <name type="scientific">Polarella glacialis</name>
    <name type="common">Dinoflagellate</name>
    <dbReference type="NCBI Taxonomy" id="89957"/>
    <lineage>
        <taxon>Eukaryota</taxon>
        <taxon>Sar</taxon>
        <taxon>Alveolata</taxon>
        <taxon>Dinophyceae</taxon>
        <taxon>Suessiales</taxon>
        <taxon>Suessiaceae</taxon>
        <taxon>Polarella</taxon>
    </lineage>
</organism>
<proteinExistence type="predicted"/>
<feature type="compositionally biased region" description="Basic and acidic residues" evidence="1">
    <location>
        <begin position="100"/>
        <end position="121"/>
    </location>
</feature>
<accession>A0A813LQU7</accession>